<evidence type="ECO:0000313" key="2">
    <source>
        <dbReference type="EMBL" id="RST91676.1"/>
    </source>
</evidence>
<dbReference type="InterPro" id="IPR025668">
    <property type="entry name" value="Tnp_DDE_dom"/>
</dbReference>
<keyword evidence="3" id="KW-1185">Reference proteome</keyword>
<comment type="caution">
    <text evidence="2">The sequence shown here is derived from an EMBL/GenBank/DDBJ whole genome shotgun (WGS) entry which is preliminary data.</text>
</comment>
<dbReference type="EMBL" id="NGJT01000021">
    <property type="protein sequence ID" value="RST91676.1"/>
    <property type="molecule type" value="Genomic_DNA"/>
</dbReference>
<feature type="domain" description="Transposase DDE" evidence="1">
    <location>
        <begin position="9"/>
        <end position="436"/>
    </location>
</feature>
<evidence type="ECO:0000313" key="3">
    <source>
        <dbReference type="Proteomes" id="UP000288490"/>
    </source>
</evidence>
<dbReference type="RefSeq" id="WP_125958251.1">
    <property type="nucleotide sequence ID" value="NZ_NGJT01000021.1"/>
</dbReference>
<dbReference type="InterPro" id="IPR012337">
    <property type="entry name" value="RNaseH-like_sf"/>
</dbReference>
<dbReference type="AlphaFoldDB" id="A0A429ZD92"/>
<reference evidence="2 3" key="1">
    <citation type="submission" date="2017-05" db="EMBL/GenBank/DDBJ databases">
        <title>Vagococcus spp. assemblies.</title>
        <authorList>
            <person name="Gulvik C.A."/>
        </authorList>
    </citation>
    <scope>NUCLEOTIDE SEQUENCE [LARGE SCALE GENOMIC DNA]</scope>
    <source>
        <strain evidence="2 3">SS1994</strain>
    </source>
</reference>
<organism evidence="2 3">
    <name type="scientific">Vagococcus bubulae</name>
    <dbReference type="NCBI Taxonomy" id="1977868"/>
    <lineage>
        <taxon>Bacteria</taxon>
        <taxon>Bacillati</taxon>
        <taxon>Bacillota</taxon>
        <taxon>Bacilli</taxon>
        <taxon>Lactobacillales</taxon>
        <taxon>Enterococcaceae</taxon>
        <taxon>Vagococcus</taxon>
    </lineage>
</organism>
<evidence type="ECO:0000259" key="1">
    <source>
        <dbReference type="Pfam" id="PF13701"/>
    </source>
</evidence>
<dbReference type="OrthoDB" id="6627885at2"/>
<accession>A0A429ZD92</accession>
<sequence>MITLQEKKMQFNSKLTISNTGGNLSTDSGLILVKEFMESLNFSELSRRFLKIEDDRLYHIHNNLSLMKQLIYQNIAGYSTDSSANLLQQDPIFKEILDKSRLASQSSLSRFWDRISEENISQLQDLNQAMIDKVRLARNVTEMIFDLDSTHSDTYGKQERTDYNAHYQTNGYHPLVAFDGLTGDFLKAELRSGSVYTSTGVGAFMKPLFEHYNQVVPVSNILVRGDSGFATPEVYDLCEAYDSFFVILLKANRNLSKLAESFIQIDDNYPWHKKEIIYSSTFYQAKSWSQKRRVCIKSTREADELLFRHEYIITNYSENTSAETVFQIYCKRGTMENFIKEAKNGFYFDKTDSPLFLENHARMMISLLAYNIVNFMRTLCFTPGTTHMQVSTIRLKLFKVAGKLVRTGRRLLLKFSSHHVHQDLFYQVLGRIQQLSW</sequence>
<protein>
    <submittedName>
        <fullName evidence="2">IS1380 family transposase</fullName>
    </submittedName>
</protein>
<dbReference type="Proteomes" id="UP000288490">
    <property type="component" value="Unassembled WGS sequence"/>
</dbReference>
<dbReference type="SUPFAM" id="SSF53098">
    <property type="entry name" value="Ribonuclease H-like"/>
    <property type="match status" value="1"/>
</dbReference>
<proteinExistence type="predicted"/>
<gene>
    <name evidence="2" type="ORF">CBF36_09715</name>
</gene>
<dbReference type="InterPro" id="IPR047960">
    <property type="entry name" value="Transpos_IS1380"/>
</dbReference>
<dbReference type="Pfam" id="PF13701">
    <property type="entry name" value="DDE_Tnp_1_4"/>
    <property type="match status" value="1"/>
</dbReference>
<dbReference type="NCBIfam" id="NF033539">
    <property type="entry name" value="transpos_IS1380"/>
    <property type="match status" value="1"/>
</dbReference>
<name>A0A429ZD92_9ENTE</name>